<gene>
    <name evidence="2" type="ORF">ADK75_14200</name>
</gene>
<dbReference type="GO" id="GO:0006974">
    <property type="term" value="P:DNA damage response"/>
    <property type="evidence" value="ECO:0007669"/>
    <property type="project" value="TreeGrafter"/>
</dbReference>
<accession>A0A0L8MVR8</accession>
<dbReference type="EMBL" id="LGUV01000144">
    <property type="protein sequence ID" value="KOG54504.1"/>
    <property type="molecule type" value="Genomic_DNA"/>
</dbReference>
<comment type="caution">
    <text evidence="2">The sequence shown here is derived from an EMBL/GenBank/DDBJ whole genome shotgun (WGS) entry which is preliminary data.</text>
</comment>
<dbReference type="Gene3D" id="3.30.110.170">
    <property type="entry name" value="Protein of unknown function (DUF541), domain 1"/>
    <property type="match status" value="1"/>
</dbReference>
<organism evidence="2 3">
    <name type="scientific">Streptomyces virginiae</name>
    <name type="common">Streptomyces cinnamonensis</name>
    <dbReference type="NCBI Taxonomy" id="1961"/>
    <lineage>
        <taxon>Bacteria</taxon>
        <taxon>Bacillati</taxon>
        <taxon>Actinomycetota</taxon>
        <taxon>Actinomycetes</taxon>
        <taxon>Kitasatosporales</taxon>
        <taxon>Streptomycetaceae</taxon>
        <taxon>Streptomyces</taxon>
    </lineage>
</organism>
<dbReference type="AlphaFoldDB" id="A0A0L8MVR8"/>
<dbReference type="InterPro" id="IPR007497">
    <property type="entry name" value="SIMPL/DUF541"/>
</dbReference>
<dbReference type="PANTHER" id="PTHR34387">
    <property type="entry name" value="SLR1258 PROTEIN"/>
    <property type="match status" value="1"/>
</dbReference>
<dbReference type="PANTHER" id="PTHR34387:SF1">
    <property type="entry name" value="PERIPLASMIC IMMUNOGENIC PROTEIN"/>
    <property type="match status" value="1"/>
</dbReference>
<dbReference type="Proteomes" id="UP000037084">
    <property type="component" value="Unassembled WGS sequence"/>
</dbReference>
<feature type="region of interest" description="Disordered" evidence="1">
    <location>
        <begin position="169"/>
        <end position="194"/>
    </location>
</feature>
<reference evidence="3" key="1">
    <citation type="submission" date="2015-07" db="EMBL/GenBank/DDBJ databases">
        <authorList>
            <consortium name="Consortium for Microbial Forensics and Genomics (microFORGE)"/>
            <person name="Knight B.M."/>
            <person name="Roberts D.P."/>
            <person name="Lin D."/>
            <person name="Hari K."/>
            <person name="Fletcher J."/>
            <person name="Melcher U."/>
            <person name="Blagden T."/>
            <person name="Winegar R.A."/>
        </authorList>
    </citation>
    <scope>NUCLEOTIDE SEQUENCE [LARGE SCALE GENOMIC DNA]</scope>
    <source>
        <strain evidence="3">NRRL B-1447</strain>
    </source>
</reference>
<dbReference type="PATRIC" id="fig|1961.12.peg.3283"/>
<name>A0A0L8MVR8_STRVG</name>
<dbReference type="Gene3D" id="3.30.70.2970">
    <property type="entry name" value="Protein of unknown function (DUF541), domain 2"/>
    <property type="match status" value="1"/>
</dbReference>
<proteinExistence type="predicted"/>
<dbReference type="RefSeq" id="WP_053171104.1">
    <property type="nucleotide sequence ID" value="NZ_LGUV01000144.1"/>
</dbReference>
<dbReference type="OrthoDB" id="4159934at2"/>
<evidence type="ECO:0008006" key="4">
    <source>
        <dbReference type="Google" id="ProtNLM"/>
    </source>
</evidence>
<dbReference type="InterPro" id="IPR052022">
    <property type="entry name" value="26kDa_periplasmic_antigen"/>
</dbReference>
<protein>
    <recommendedName>
        <fullName evidence="4">Periplasmic immunogenic protein</fullName>
    </recommendedName>
</protein>
<dbReference type="Pfam" id="PF04402">
    <property type="entry name" value="SIMPL"/>
    <property type="match status" value="1"/>
</dbReference>
<evidence type="ECO:0000313" key="2">
    <source>
        <dbReference type="EMBL" id="KOG54504.1"/>
    </source>
</evidence>
<evidence type="ECO:0000256" key="1">
    <source>
        <dbReference type="SAM" id="MobiDB-lite"/>
    </source>
</evidence>
<evidence type="ECO:0000313" key="3">
    <source>
        <dbReference type="Proteomes" id="UP000037084"/>
    </source>
</evidence>
<sequence length="213" mass="22428">MAAIKEPWGLSVLGAGSVSAEPRLAHVDLAVDLLAPTPKAAFAEAGAAVTRLREVLREHGVPDSDVSGSRLQLTSQYKGYGAERSFLGYACVATYTVRTEALAGLELLVEDAVTAGANRVDAVRFEVDDKPAMRDEARRRAVAAARRKAEVYAEACGLRLGPVIHIEDVDPESVGGHSHGRRTGGDPEDDGAFTPGSVRVEAAVLLGFGLLPE</sequence>